<protein>
    <submittedName>
        <fullName evidence="1">Uncharacterized protein</fullName>
    </submittedName>
</protein>
<proteinExistence type="predicted"/>
<dbReference type="OrthoDB" id="4658148at2759"/>
<accession>A0A1L9S1A3</accession>
<evidence type="ECO:0000313" key="1">
    <source>
        <dbReference type="EMBL" id="OJJ40949.1"/>
    </source>
</evidence>
<reference evidence="2" key="1">
    <citation type="journal article" date="2017" name="Genome Biol.">
        <title>Comparative genomics reveals high biological diversity and specific adaptations in the industrially and medically important fungal genus Aspergillus.</title>
        <authorList>
            <person name="de Vries R.P."/>
            <person name="Riley R."/>
            <person name="Wiebenga A."/>
            <person name="Aguilar-Osorio G."/>
            <person name="Amillis S."/>
            <person name="Uchima C.A."/>
            <person name="Anderluh G."/>
            <person name="Asadollahi M."/>
            <person name="Askin M."/>
            <person name="Barry K."/>
            <person name="Battaglia E."/>
            <person name="Bayram O."/>
            <person name="Benocci T."/>
            <person name="Braus-Stromeyer S.A."/>
            <person name="Caldana C."/>
            <person name="Canovas D."/>
            <person name="Cerqueira G.C."/>
            <person name="Chen F."/>
            <person name="Chen W."/>
            <person name="Choi C."/>
            <person name="Clum A."/>
            <person name="Dos Santos R.A."/>
            <person name="Damasio A.R."/>
            <person name="Diallinas G."/>
            <person name="Emri T."/>
            <person name="Fekete E."/>
            <person name="Flipphi M."/>
            <person name="Freyberg S."/>
            <person name="Gallo A."/>
            <person name="Gournas C."/>
            <person name="Habgood R."/>
            <person name="Hainaut M."/>
            <person name="Harispe M.L."/>
            <person name="Henrissat B."/>
            <person name="Hilden K.S."/>
            <person name="Hope R."/>
            <person name="Hossain A."/>
            <person name="Karabika E."/>
            <person name="Karaffa L."/>
            <person name="Karanyi Z."/>
            <person name="Krasevec N."/>
            <person name="Kuo A."/>
            <person name="Kusch H."/>
            <person name="LaButti K."/>
            <person name="Lagendijk E.L."/>
            <person name="Lapidus A."/>
            <person name="Levasseur A."/>
            <person name="Lindquist E."/>
            <person name="Lipzen A."/>
            <person name="Logrieco A.F."/>
            <person name="MacCabe A."/>
            <person name="Maekelae M.R."/>
            <person name="Malavazi I."/>
            <person name="Melin P."/>
            <person name="Meyer V."/>
            <person name="Mielnichuk N."/>
            <person name="Miskei M."/>
            <person name="Molnar A.P."/>
            <person name="Mule G."/>
            <person name="Ngan C.Y."/>
            <person name="Orejas M."/>
            <person name="Orosz E."/>
            <person name="Ouedraogo J.P."/>
            <person name="Overkamp K.M."/>
            <person name="Park H.-S."/>
            <person name="Perrone G."/>
            <person name="Piumi F."/>
            <person name="Punt P.J."/>
            <person name="Ram A.F."/>
            <person name="Ramon A."/>
            <person name="Rauscher S."/>
            <person name="Record E."/>
            <person name="Riano-Pachon D.M."/>
            <person name="Robert V."/>
            <person name="Roehrig J."/>
            <person name="Ruller R."/>
            <person name="Salamov A."/>
            <person name="Salih N.S."/>
            <person name="Samson R.A."/>
            <person name="Sandor E."/>
            <person name="Sanguinetti M."/>
            <person name="Schuetze T."/>
            <person name="Sepcic K."/>
            <person name="Shelest E."/>
            <person name="Sherlock G."/>
            <person name="Sophianopoulou V."/>
            <person name="Squina F.M."/>
            <person name="Sun H."/>
            <person name="Susca A."/>
            <person name="Todd R.B."/>
            <person name="Tsang A."/>
            <person name="Unkles S.E."/>
            <person name="van de Wiele N."/>
            <person name="van Rossen-Uffink D."/>
            <person name="Oliveira J.V."/>
            <person name="Vesth T.C."/>
            <person name="Visser J."/>
            <person name="Yu J.-H."/>
            <person name="Zhou M."/>
            <person name="Andersen M.R."/>
            <person name="Archer D.B."/>
            <person name="Baker S.E."/>
            <person name="Benoit I."/>
            <person name="Brakhage A.A."/>
            <person name="Braus G.H."/>
            <person name="Fischer R."/>
            <person name="Frisvad J.C."/>
            <person name="Goldman G.H."/>
            <person name="Houbraken J."/>
            <person name="Oakley B."/>
            <person name="Pocsi I."/>
            <person name="Scazzocchio C."/>
            <person name="Seiboth B."/>
            <person name="vanKuyk P.A."/>
            <person name="Wortman J."/>
            <person name="Dyer P.S."/>
            <person name="Grigoriev I.V."/>
        </authorList>
    </citation>
    <scope>NUCLEOTIDE SEQUENCE [LARGE SCALE GENOMIC DNA]</scope>
    <source>
        <strain evidence="2">DTO 134E9</strain>
    </source>
</reference>
<dbReference type="VEuPathDB" id="FungiDB:ASPWEDRAFT_238086"/>
<dbReference type="EMBL" id="KV878209">
    <property type="protein sequence ID" value="OJJ40949.1"/>
    <property type="molecule type" value="Genomic_DNA"/>
</dbReference>
<dbReference type="GeneID" id="63748379"/>
<gene>
    <name evidence="1" type="ORF">ASPWEDRAFT_238086</name>
</gene>
<evidence type="ECO:0000313" key="2">
    <source>
        <dbReference type="Proteomes" id="UP000184383"/>
    </source>
</evidence>
<dbReference type="RefSeq" id="XP_040694625.1">
    <property type="nucleotide sequence ID" value="XM_040832531.1"/>
</dbReference>
<name>A0A1L9S1A3_ASPWE</name>
<keyword evidence="2" id="KW-1185">Reference proteome</keyword>
<organism evidence="1 2">
    <name type="scientific">Aspergillus wentii DTO 134E9</name>
    <dbReference type="NCBI Taxonomy" id="1073089"/>
    <lineage>
        <taxon>Eukaryota</taxon>
        <taxon>Fungi</taxon>
        <taxon>Dikarya</taxon>
        <taxon>Ascomycota</taxon>
        <taxon>Pezizomycotina</taxon>
        <taxon>Eurotiomycetes</taxon>
        <taxon>Eurotiomycetidae</taxon>
        <taxon>Eurotiales</taxon>
        <taxon>Aspergillaceae</taxon>
        <taxon>Aspergillus</taxon>
        <taxon>Aspergillus subgen. Cremei</taxon>
    </lineage>
</organism>
<dbReference type="AlphaFoldDB" id="A0A1L9S1A3"/>
<dbReference type="Proteomes" id="UP000184383">
    <property type="component" value="Unassembled WGS sequence"/>
</dbReference>
<sequence length="390" mass="44058">MLTGKKCLTMSDMWQEVTAYFQNGPSSSNPLRFRTHLCLLQPPASRNGNLDYGFEVDEEAMTIFSCMGGTSRPPCTCKDLDELVEDMENFMSSCATPHPDDYTIHTEKSDTSIEEVALYTMRDTLQWWVTWQGSIGSHFWKHLYVAIITICDDVAIPPQDLANGTFRFLGYTLEDILDGLHSEGVHPDDIRELKMLTWRQFICQYLEKVHPRIRARLLSQTTMMTQFRVMTGNPQGAALTILASRATGPFSAAYDAVELAGIGVCLSLDIGKEARGVLQGEETETVAGKNRDLLKSELRWIYARSIELLDVQPLASLVRRFATSGFSYVLVMDRYLEWTRNTRIPMTPGLRHMIDSYRGLQSNHIPISVDEPAQGWHPMNECITTKGDPV</sequence>